<proteinExistence type="inferred from homology"/>
<dbReference type="InterPro" id="IPR000277">
    <property type="entry name" value="Cys/Met-Metab_PyrdxlP-dep_enz"/>
</dbReference>
<dbReference type="PANTHER" id="PTHR11808">
    <property type="entry name" value="TRANS-SULFURATION ENZYME FAMILY MEMBER"/>
    <property type="match status" value="1"/>
</dbReference>
<dbReference type="InterPro" id="IPR015421">
    <property type="entry name" value="PyrdxlP-dep_Trfase_major"/>
</dbReference>
<evidence type="ECO:0000313" key="6">
    <source>
        <dbReference type="Proteomes" id="UP001064879"/>
    </source>
</evidence>
<evidence type="ECO:0000256" key="1">
    <source>
        <dbReference type="ARBA" id="ARBA00001933"/>
    </source>
</evidence>
<evidence type="ECO:0000313" key="5">
    <source>
        <dbReference type="EMBL" id="UVI37764.1"/>
    </source>
</evidence>
<dbReference type="InterPro" id="IPR015424">
    <property type="entry name" value="PyrdxlP-dep_Trfase"/>
</dbReference>
<gene>
    <name evidence="5" type="ORF">L1F31_09005</name>
</gene>
<protein>
    <submittedName>
        <fullName evidence="5">PLP-dependent aspartate aminotransferase family protein</fullName>
    </submittedName>
</protein>
<comment type="similarity">
    <text evidence="3">Belongs to the trans-sulfuration enzymes family.</text>
</comment>
<dbReference type="Gene3D" id="3.40.640.10">
    <property type="entry name" value="Type I PLP-dependent aspartate aminotransferase-like (Major domain)"/>
    <property type="match status" value="1"/>
</dbReference>
<dbReference type="RefSeq" id="WP_265420298.1">
    <property type="nucleotide sequence ID" value="NZ_CP093443.1"/>
</dbReference>
<organism evidence="5 6">
    <name type="scientific">Brevibacterium spongiae</name>
    <dbReference type="NCBI Taxonomy" id="2909672"/>
    <lineage>
        <taxon>Bacteria</taxon>
        <taxon>Bacillati</taxon>
        <taxon>Actinomycetota</taxon>
        <taxon>Actinomycetes</taxon>
        <taxon>Micrococcales</taxon>
        <taxon>Brevibacteriaceae</taxon>
        <taxon>Brevibacterium</taxon>
    </lineage>
</organism>
<keyword evidence="5" id="KW-0808">Transferase</keyword>
<sequence>MTSMHPETRMVHGGMEGLAEAGVHVPAIDMSTTNPVNDIRTGGDSYENLASGNRPGEEDSVVYQRLWQPGVARFETALADLENAEEAVAFATGMAALTAALLAAVKAGTPHIVAVRPLYGGTDHILESGLLGTTVTWAAEDEIAGAIRKDTGFVIVETPANPSLELVDLDAVVTAAGEVPVLVDNTFCTPVLQRPIDHGAALVLHSATKYLGGHGDAMGGIIATDSEWATRLRQVRAITGALLHPMGAYLLHRGLRTLSVRMRAAQDTAGELARRLQSRPEISRVHYPGLAGGDPRGLLGRQMDGAGAMIAIEFAGGFEAARTFVEHCDLIVHAVSLGGADTLIQHPASLTHRPVAAAAKPGDGLVRLSVGLEHVDDLAGDLFTDSFRRLRRPRRRLPLMPFGRSRGGHSWTASAVDVAPPL</sequence>
<dbReference type="Pfam" id="PF01053">
    <property type="entry name" value="Cys_Met_Meta_PP"/>
    <property type="match status" value="1"/>
</dbReference>
<dbReference type="PANTHER" id="PTHR11808:SF85">
    <property type="entry name" value="CYSTATHIONINE GAMMA-LYASE-RELATED"/>
    <property type="match status" value="1"/>
</dbReference>
<keyword evidence="6" id="KW-1185">Reference proteome</keyword>
<comment type="cofactor">
    <cofactor evidence="1 3">
        <name>pyridoxal 5'-phosphate</name>
        <dbReference type="ChEBI" id="CHEBI:597326"/>
    </cofactor>
</comment>
<keyword evidence="2 3" id="KW-0663">Pyridoxal phosphate</keyword>
<reference evidence="5" key="1">
    <citation type="submission" date="2022-03" db="EMBL/GenBank/DDBJ databases">
        <title>Brevibacterium spongiae sp. nov., isolated from marine sponge.</title>
        <authorList>
            <person name="Li Z."/>
            <person name="Zhang M."/>
        </authorList>
    </citation>
    <scope>NUCLEOTIDE SEQUENCE</scope>
    <source>
        <strain evidence="5">WHS-Z9</strain>
    </source>
</reference>
<dbReference type="SUPFAM" id="SSF53383">
    <property type="entry name" value="PLP-dependent transferases"/>
    <property type="match status" value="1"/>
</dbReference>
<dbReference type="PIRSF" id="PIRSF001434">
    <property type="entry name" value="CGS"/>
    <property type="match status" value="1"/>
</dbReference>
<evidence type="ECO:0000256" key="4">
    <source>
        <dbReference type="SAM" id="MobiDB-lite"/>
    </source>
</evidence>
<feature type="region of interest" description="Disordered" evidence="4">
    <location>
        <begin position="32"/>
        <end position="57"/>
    </location>
</feature>
<name>A0ABY5SX75_9MICO</name>
<dbReference type="EMBL" id="CP093443">
    <property type="protein sequence ID" value="UVI37764.1"/>
    <property type="molecule type" value="Genomic_DNA"/>
</dbReference>
<dbReference type="Gene3D" id="3.90.1150.10">
    <property type="entry name" value="Aspartate Aminotransferase, domain 1"/>
    <property type="match status" value="1"/>
</dbReference>
<dbReference type="Proteomes" id="UP001064879">
    <property type="component" value="Chromosome"/>
</dbReference>
<evidence type="ECO:0000256" key="2">
    <source>
        <dbReference type="ARBA" id="ARBA00022898"/>
    </source>
</evidence>
<dbReference type="GO" id="GO:0008483">
    <property type="term" value="F:transaminase activity"/>
    <property type="evidence" value="ECO:0007669"/>
    <property type="project" value="UniProtKB-KW"/>
</dbReference>
<keyword evidence="5" id="KW-0032">Aminotransferase</keyword>
<accession>A0ABY5SX75</accession>
<dbReference type="InterPro" id="IPR015422">
    <property type="entry name" value="PyrdxlP-dep_Trfase_small"/>
</dbReference>
<evidence type="ECO:0000256" key="3">
    <source>
        <dbReference type="RuleBase" id="RU362118"/>
    </source>
</evidence>